<keyword evidence="4 6" id="KW-0472">Membrane</keyword>
<feature type="transmembrane region" description="Helical" evidence="6">
    <location>
        <begin position="349"/>
        <end position="371"/>
    </location>
</feature>
<dbReference type="SUPFAM" id="SSF103473">
    <property type="entry name" value="MFS general substrate transporter"/>
    <property type="match status" value="1"/>
</dbReference>
<sequence>MPAAETTAETTSAPTTPTQTQTPAQAPTALTPRRTQLLLAVAIAVAAFNLRPAVAALGPMLDQVRGTLHMSAAVAGVLTALPSLCFALLGLLAPALARRIGPAATVCAGTGAIALGLAARALAPNSALFLLLSALALAGIAVCNVLMPVLVKRYFPDRVGPVTGLYSMSLALGTSTAAAVAVPLTSALGGNWRVGLGVWSLTAVAALVLWLAQLAVNRRTEARASASAAAAVSAGSDASAAPAAAAVPAALRITRSRTAWALAVFFGLQATAAYATMGWLPQIFQDAGMSAAESGVLLAVTMAVGAPLAFLIPSYAARRPDQGAIVIALSAAGLAAYAGLAFAPAAAPWVWAILAGLANCAFPLTLTMIGLRARSSEGVTRLSAFTQGVGYLISVPGPILIGVLYQREHGWYGPLAFLAVLMAAQAFVGRRAARPRQIEDEV</sequence>
<reference evidence="8 9" key="1">
    <citation type="submission" date="2024-09" db="EMBL/GenBank/DDBJ databases">
        <authorList>
            <person name="Lee S.D."/>
        </authorList>
    </citation>
    <scope>NUCLEOTIDE SEQUENCE [LARGE SCALE GENOMIC DNA]</scope>
    <source>
        <strain evidence="8 9">N8-3</strain>
    </source>
</reference>
<evidence type="ECO:0000256" key="5">
    <source>
        <dbReference type="SAM" id="MobiDB-lite"/>
    </source>
</evidence>
<feature type="transmembrane region" description="Helical" evidence="6">
    <location>
        <begin position="100"/>
        <end position="122"/>
    </location>
</feature>
<feature type="transmembrane region" description="Helical" evidence="6">
    <location>
        <begin position="324"/>
        <end position="343"/>
    </location>
</feature>
<comment type="subcellular location">
    <subcellularLocation>
        <location evidence="1">Cell membrane</location>
        <topology evidence="1">Multi-pass membrane protein</topology>
    </subcellularLocation>
</comment>
<keyword evidence="9" id="KW-1185">Reference proteome</keyword>
<feature type="transmembrane region" description="Helical" evidence="6">
    <location>
        <begin position="411"/>
        <end position="428"/>
    </location>
</feature>
<dbReference type="PANTHER" id="PTHR23523">
    <property type="match status" value="1"/>
</dbReference>
<evidence type="ECO:0000256" key="1">
    <source>
        <dbReference type="ARBA" id="ARBA00004651"/>
    </source>
</evidence>
<feature type="domain" description="Major facilitator superfamily (MFS) profile" evidence="7">
    <location>
        <begin position="37"/>
        <end position="437"/>
    </location>
</feature>
<feature type="transmembrane region" description="Helical" evidence="6">
    <location>
        <begin position="163"/>
        <end position="184"/>
    </location>
</feature>
<evidence type="ECO:0000313" key="8">
    <source>
        <dbReference type="EMBL" id="MFC1419699.1"/>
    </source>
</evidence>
<proteinExistence type="predicted"/>
<evidence type="ECO:0000256" key="6">
    <source>
        <dbReference type="SAM" id="Phobius"/>
    </source>
</evidence>
<dbReference type="InterPro" id="IPR020846">
    <property type="entry name" value="MFS_dom"/>
</dbReference>
<feature type="transmembrane region" description="Helical" evidence="6">
    <location>
        <begin position="196"/>
        <end position="216"/>
    </location>
</feature>
<feature type="transmembrane region" description="Helical" evidence="6">
    <location>
        <begin position="70"/>
        <end position="93"/>
    </location>
</feature>
<feature type="transmembrane region" description="Helical" evidence="6">
    <location>
        <begin position="37"/>
        <end position="58"/>
    </location>
</feature>
<feature type="transmembrane region" description="Helical" evidence="6">
    <location>
        <begin position="259"/>
        <end position="280"/>
    </location>
</feature>
<evidence type="ECO:0000256" key="2">
    <source>
        <dbReference type="ARBA" id="ARBA00022692"/>
    </source>
</evidence>
<evidence type="ECO:0000256" key="4">
    <source>
        <dbReference type="ARBA" id="ARBA00023136"/>
    </source>
</evidence>
<evidence type="ECO:0000313" key="9">
    <source>
        <dbReference type="Proteomes" id="UP001592531"/>
    </source>
</evidence>
<accession>A0ABV6W123</accession>
<feature type="transmembrane region" description="Helical" evidence="6">
    <location>
        <begin position="128"/>
        <end position="151"/>
    </location>
</feature>
<organism evidence="8 9">
    <name type="scientific">Streptacidiphilus cavernicola</name>
    <dbReference type="NCBI Taxonomy" id="3342716"/>
    <lineage>
        <taxon>Bacteria</taxon>
        <taxon>Bacillati</taxon>
        <taxon>Actinomycetota</taxon>
        <taxon>Actinomycetes</taxon>
        <taxon>Kitasatosporales</taxon>
        <taxon>Streptomycetaceae</taxon>
        <taxon>Streptacidiphilus</taxon>
    </lineage>
</organism>
<evidence type="ECO:0000256" key="3">
    <source>
        <dbReference type="ARBA" id="ARBA00022989"/>
    </source>
</evidence>
<dbReference type="EMBL" id="JBHFAB010000020">
    <property type="protein sequence ID" value="MFC1419699.1"/>
    <property type="molecule type" value="Genomic_DNA"/>
</dbReference>
<dbReference type="RefSeq" id="WP_380539475.1">
    <property type="nucleotide sequence ID" value="NZ_JBHFAB010000020.1"/>
</dbReference>
<comment type="caution">
    <text evidence="8">The sequence shown here is derived from an EMBL/GenBank/DDBJ whole genome shotgun (WGS) entry which is preliminary data.</text>
</comment>
<protein>
    <submittedName>
        <fullName evidence="8">MFS transporter</fullName>
    </submittedName>
</protein>
<evidence type="ECO:0000259" key="7">
    <source>
        <dbReference type="PROSITE" id="PS50850"/>
    </source>
</evidence>
<dbReference type="PROSITE" id="PS50850">
    <property type="entry name" value="MFS"/>
    <property type="match status" value="1"/>
</dbReference>
<dbReference type="Gene3D" id="1.20.1250.20">
    <property type="entry name" value="MFS general substrate transporter like domains"/>
    <property type="match status" value="2"/>
</dbReference>
<dbReference type="Pfam" id="PF07690">
    <property type="entry name" value="MFS_1"/>
    <property type="match status" value="1"/>
</dbReference>
<feature type="transmembrane region" description="Helical" evidence="6">
    <location>
        <begin position="383"/>
        <end position="405"/>
    </location>
</feature>
<dbReference type="PANTHER" id="PTHR23523:SF2">
    <property type="entry name" value="2-NITROIMIDAZOLE TRANSPORTER"/>
    <property type="match status" value="1"/>
</dbReference>
<feature type="region of interest" description="Disordered" evidence="5">
    <location>
        <begin position="1"/>
        <end position="29"/>
    </location>
</feature>
<keyword evidence="3 6" id="KW-1133">Transmembrane helix</keyword>
<dbReference type="InterPro" id="IPR052524">
    <property type="entry name" value="MFS_Cyanate_Porter"/>
</dbReference>
<gene>
    <name evidence="8" type="ORF">ACEZDE_24125</name>
</gene>
<dbReference type="Proteomes" id="UP001592531">
    <property type="component" value="Unassembled WGS sequence"/>
</dbReference>
<feature type="transmembrane region" description="Helical" evidence="6">
    <location>
        <begin position="292"/>
        <end position="312"/>
    </location>
</feature>
<dbReference type="InterPro" id="IPR011701">
    <property type="entry name" value="MFS"/>
</dbReference>
<name>A0ABV6W123_9ACTN</name>
<keyword evidence="2 6" id="KW-0812">Transmembrane</keyword>
<dbReference type="InterPro" id="IPR036259">
    <property type="entry name" value="MFS_trans_sf"/>
</dbReference>